<comment type="caution">
    <text evidence="1">The sequence shown here is derived from an EMBL/GenBank/DDBJ whole genome shotgun (WGS) entry which is preliminary data.</text>
</comment>
<evidence type="ECO:0000313" key="2">
    <source>
        <dbReference type="Proteomes" id="UP001371456"/>
    </source>
</evidence>
<accession>A0AAN8TF01</accession>
<proteinExistence type="predicted"/>
<organism evidence="1 2">
    <name type="scientific">Solanum bulbocastanum</name>
    <name type="common">Wild potato</name>
    <dbReference type="NCBI Taxonomy" id="147425"/>
    <lineage>
        <taxon>Eukaryota</taxon>
        <taxon>Viridiplantae</taxon>
        <taxon>Streptophyta</taxon>
        <taxon>Embryophyta</taxon>
        <taxon>Tracheophyta</taxon>
        <taxon>Spermatophyta</taxon>
        <taxon>Magnoliopsida</taxon>
        <taxon>eudicotyledons</taxon>
        <taxon>Gunneridae</taxon>
        <taxon>Pentapetalae</taxon>
        <taxon>asterids</taxon>
        <taxon>lamiids</taxon>
        <taxon>Solanales</taxon>
        <taxon>Solanaceae</taxon>
        <taxon>Solanoideae</taxon>
        <taxon>Solaneae</taxon>
        <taxon>Solanum</taxon>
    </lineage>
</organism>
<dbReference type="EMBL" id="JBANQN010000007">
    <property type="protein sequence ID" value="KAK6783977.1"/>
    <property type="molecule type" value="Genomic_DNA"/>
</dbReference>
<dbReference type="Proteomes" id="UP001371456">
    <property type="component" value="Unassembled WGS sequence"/>
</dbReference>
<gene>
    <name evidence="1" type="ORF">RDI58_017431</name>
</gene>
<dbReference type="AlphaFoldDB" id="A0AAN8TF01"/>
<protein>
    <submittedName>
        <fullName evidence="1">Uncharacterized protein</fullName>
    </submittedName>
</protein>
<name>A0AAN8TF01_SOLBU</name>
<evidence type="ECO:0000313" key="1">
    <source>
        <dbReference type="EMBL" id="KAK6783977.1"/>
    </source>
</evidence>
<reference evidence="1 2" key="1">
    <citation type="submission" date="2024-02" db="EMBL/GenBank/DDBJ databases">
        <title>de novo genome assembly of Solanum bulbocastanum strain 11H21.</title>
        <authorList>
            <person name="Hosaka A.J."/>
        </authorList>
    </citation>
    <scope>NUCLEOTIDE SEQUENCE [LARGE SCALE GENOMIC DNA]</scope>
    <source>
        <tissue evidence="1">Young leaves</tissue>
    </source>
</reference>
<sequence>MHNNVVSKTTRVSVPTRHVAVSLGGVEIVVTTADLAAKVTVMLEVVSPPCSPMKPSTIVANTWMKVGTTGDDFGEIPMTKVAQNLTFCIKTPKCHLQLWVEHFSYNESPISEDTFVNRAETPRTN</sequence>
<keyword evidence="2" id="KW-1185">Reference proteome</keyword>